<feature type="compositionally biased region" description="Polar residues" evidence="1">
    <location>
        <begin position="1"/>
        <end position="11"/>
    </location>
</feature>
<proteinExistence type="predicted"/>
<sequence length="79" mass="8808">MPYSSTTTSFGKTGEISDRLSRSHRVLRHQRILNKILVAPRLKPPIAPIIATTYSVQPKNGSPLVGWQTMCPFKTFVPS</sequence>
<gene>
    <name evidence="2" type="ORF">EB796_005838</name>
</gene>
<evidence type="ECO:0000313" key="2">
    <source>
        <dbReference type="EMBL" id="KAF6035858.1"/>
    </source>
</evidence>
<protein>
    <submittedName>
        <fullName evidence="2">Uncharacterized protein</fullName>
    </submittedName>
</protein>
<reference evidence="2" key="1">
    <citation type="submission" date="2020-06" db="EMBL/GenBank/DDBJ databases">
        <title>Draft genome of Bugula neritina, a colonial animal packing powerful symbionts and potential medicines.</title>
        <authorList>
            <person name="Rayko M."/>
        </authorList>
    </citation>
    <scope>NUCLEOTIDE SEQUENCE [LARGE SCALE GENOMIC DNA]</scope>
    <source>
        <strain evidence="2">Kwan_BN1</strain>
    </source>
</reference>
<evidence type="ECO:0000256" key="1">
    <source>
        <dbReference type="SAM" id="MobiDB-lite"/>
    </source>
</evidence>
<accession>A0A7J7KE13</accession>
<evidence type="ECO:0000313" key="3">
    <source>
        <dbReference type="Proteomes" id="UP000593567"/>
    </source>
</evidence>
<comment type="caution">
    <text evidence="2">The sequence shown here is derived from an EMBL/GenBank/DDBJ whole genome shotgun (WGS) entry which is preliminary data.</text>
</comment>
<name>A0A7J7KE13_BUGNE</name>
<keyword evidence="3" id="KW-1185">Reference proteome</keyword>
<dbReference type="Proteomes" id="UP000593567">
    <property type="component" value="Unassembled WGS sequence"/>
</dbReference>
<dbReference type="AlphaFoldDB" id="A0A7J7KE13"/>
<organism evidence="2 3">
    <name type="scientific">Bugula neritina</name>
    <name type="common">Brown bryozoan</name>
    <name type="synonym">Sertularia neritina</name>
    <dbReference type="NCBI Taxonomy" id="10212"/>
    <lineage>
        <taxon>Eukaryota</taxon>
        <taxon>Metazoa</taxon>
        <taxon>Spiralia</taxon>
        <taxon>Lophotrochozoa</taxon>
        <taxon>Bryozoa</taxon>
        <taxon>Gymnolaemata</taxon>
        <taxon>Cheilostomatida</taxon>
        <taxon>Flustrina</taxon>
        <taxon>Buguloidea</taxon>
        <taxon>Bugulidae</taxon>
        <taxon>Bugula</taxon>
    </lineage>
</organism>
<dbReference type="EMBL" id="VXIV02000817">
    <property type="protein sequence ID" value="KAF6035858.1"/>
    <property type="molecule type" value="Genomic_DNA"/>
</dbReference>
<feature type="region of interest" description="Disordered" evidence="1">
    <location>
        <begin position="1"/>
        <end position="22"/>
    </location>
</feature>